<evidence type="ECO:0000313" key="1">
    <source>
        <dbReference type="EMBL" id="CAK9037060.1"/>
    </source>
</evidence>
<gene>
    <name evidence="1" type="ORF">CCMP2556_LOCUS20533</name>
</gene>
<protein>
    <submittedName>
        <fullName evidence="1">Uncharacterized protein</fullName>
    </submittedName>
</protein>
<proteinExistence type="predicted"/>
<reference evidence="1 2" key="1">
    <citation type="submission" date="2024-02" db="EMBL/GenBank/DDBJ databases">
        <authorList>
            <person name="Chen Y."/>
            <person name="Shah S."/>
            <person name="Dougan E. K."/>
            <person name="Thang M."/>
            <person name="Chan C."/>
        </authorList>
    </citation>
    <scope>NUCLEOTIDE SEQUENCE [LARGE SCALE GENOMIC DNA]</scope>
</reference>
<dbReference type="Proteomes" id="UP001642484">
    <property type="component" value="Unassembled WGS sequence"/>
</dbReference>
<organism evidence="1 2">
    <name type="scientific">Durusdinium trenchii</name>
    <dbReference type="NCBI Taxonomy" id="1381693"/>
    <lineage>
        <taxon>Eukaryota</taxon>
        <taxon>Sar</taxon>
        <taxon>Alveolata</taxon>
        <taxon>Dinophyceae</taxon>
        <taxon>Suessiales</taxon>
        <taxon>Symbiodiniaceae</taxon>
        <taxon>Durusdinium</taxon>
    </lineage>
</organism>
<sequence>MALSVLACLSTVLAAPADIALVFESPQYLSDLAKNVGSKVALRQCPEPYDDLSAADRSRTTAVVGMPRNITILEQLPSLTLMQSSHYMRPI</sequence>
<evidence type="ECO:0000313" key="2">
    <source>
        <dbReference type="Proteomes" id="UP001642484"/>
    </source>
</evidence>
<keyword evidence="2" id="KW-1185">Reference proteome</keyword>
<accession>A0ABP0LD31</accession>
<dbReference type="EMBL" id="CAXAMN010012058">
    <property type="protein sequence ID" value="CAK9037060.1"/>
    <property type="molecule type" value="Genomic_DNA"/>
</dbReference>
<comment type="caution">
    <text evidence="1">The sequence shown here is derived from an EMBL/GenBank/DDBJ whole genome shotgun (WGS) entry which is preliminary data.</text>
</comment>
<name>A0ABP0LD31_9DINO</name>